<comment type="subcellular location">
    <subcellularLocation>
        <location evidence="1">Membrane</location>
        <topology evidence="1">Multi-pass membrane protein</topology>
    </subcellularLocation>
</comment>
<keyword evidence="7" id="KW-1185">Reference proteome</keyword>
<proteinExistence type="predicted"/>
<reference evidence="6 7" key="1">
    <citation type="submission" date="2021-01" db="EMBL/GenBank/DDBJ databases">
        <title>WGS of actinomycetes isolated from Thailand.</title>
        <authorList>
            <person name="Thawai C."/>
        </authorList>
    </citation>
    <scope>NUCLEOTIDE SEQUENCE [LARGE SCALE GENOMIC DNA]</scope>
    <source>
        <strain evidence="6 7">CA1R205</strain>
    </source>
</reference>
<evidence type="ECO:0000256" key="5">
    <source>
        <dbReference type="SAM" id="Phobius"/>
    </source>
</evidence>
<dbReference type="RefSeq" id="WP_201881649.1">
    <property type="nucleotide sequence ID" value="NZ_JAERRF010000033.1"/>
</dbReference>
<accession>A0ABS1NPM6</accession>
<evidence type="ECO:0000256" key="4">
    <source>
        <dbReference type="ARBA" id="ARBA00023136"/>
    </source>
</evidence>
<keyword evidence="4 5" id="KW-0472">Membrane</keyword>
<evidence type="ECO:0000256" key="2">
    <source>
        <dbReference type="ARBA" id="ARBA00022692"/>
    </source>
</evidence>
<sequence>MNIVLWVLASVLAVAFLAAGTMKLSQPKQKLAASGMGWTEDMSAGTVKLIGTLEVLAAIGLVLPPALGIAPILAPLASLGLALVMLGAVVVHARRRETQMIAVNLVLFALATVVAWGRFGPHPL</sequence>
<dbReference type="InterPro" id="IPR032808">
    <property type="entry name" value="DoxX"/>
</dbReference>
<dbReference type="EMBL" id="JAERRF010000033">
    <property type="protein sequence ID" value="MBL1101815.1"/>
    <property type="molecule type" value="Genomic_DNA"/>
</dbReference>
<protein>
    <submittedName>
        <fullName evidence="6">DoxX family protein</fullName>
    </submittedName>
</protein>
<name>A0ABS1NPM6_9ACTN</name>
<keyword evidence="2 5" id="KW-0812">Transmembrane</keyword>
<evidence type="ECO:0000256" key="3">
    <source>
        <dbReference type="ARBA" id="ARBA00022989"/>
    </source>
</evidence>
<feature type="transmembrane region" description="Helical" evidence="5">
    <location>
        <begin position="6"/>
        <end position="24"/>
    </location>
</feature>
<gene>
    <name evidence="6" type="ORF">JK363_35300</name>
</gene>
<feature type="transmembrane region" description="Helical" evidence="5">
    <location>
        <begin position="101"/>
        <end position="119"/>
    </location>
</feature>
<evidence type="ECO:0000313" key="7">
    <source>
        <dbReference type="Proteomes" id="UP000634229"/>
    </source>
</evidence>
<dbReference type="Proteomes" id="UP000634229">
    <property type="component" value="Unassembled WGS sequence"/>
</dbReference>
<feature type="transmembrane region" description="Helical" evidence="5">
    <location>
        <begin position="69"/>
        <end position="89"/>
    </location>
</feature>
<keyword evidence="3 5" id="KW-1133">Transmembrane helix</keyword>
<comment type="caution">
    <text evidence="6">The sequence shown here is derived from an EMBL/GenBank/DDBJ whole genome shotgun (WGS) entry which is preliminary data.</text>
</comment>
<evidence type="ECO:0000256" key="1">
    <source>
        <dbReference type="ARBA" id="ARBA00004141"/>
    </source>
</evidence>
<dbReference type="Pfam" id="PF13564">
    <property type="entry name" value="DoxX_2"/>
    <property type="match status" value="1"/>
</dbReference>
<organism evidence="6 7">
    <name type="scientific">Streptomyces coffeae</name>
    <dbReference type="NCBI Taxonomy" id="621382"/>
    <lineage>
        <taxon>Bacteria</taxon>
        <taxon>Bacillati</taxon>
        <taxon>Actinomycetota</taxon>
        <taxon>Actinomycetes</taxon>
        <taxon>Kitasatosporales</taxon>
        <taxon>Streptomycetaceae</taxon>
        <taxon>Streptomyces</taxon>
    </lineage>
</organism>
<evidence type="ECO:0000313" key="6">
    <source>
        <dbReference type="EMBL" id="MBL1101815.1"/>
    </source>
</evidence>